<comment type="caution">
    <text evidence="1">The sequence shown here is derived from an EMBL/GenBank/DDBJ whole genome shotgun (WGS) entry which is preliminary data.</text>
</comment>
<dbReference type="EMBL" id="JASBWR010000004">
    <property type="protein sequence ID" value="KAJ9112558.1"/>
    <property type="molecule type" value="Genomic_DNA"/>
</dbReference>
<reference evidence="1" key="1">
    <citation type="submission" date="2023-04" db="EMBL/GenBank/DDBJ databases">
        <title>Draft Genome sequencing of Naganishia species isolated from polar environments using Oxford Nanopore Technology.</title>
        <authorList>
            <person name="Leo P."/>
            <person name="Venkateswaran K."/>
        </authorList>
    </citation>
    <scope>NUCLEOTIDE SEQUENCE</scope>
    <source>
        <strain evidence="1">MNA-CCFEE 5261</strain>
    </source>
</reference>
<accession>A0ACC2WM61</accession>
<proteinExistence type="predicted"/>
<dbReference type="Proteomes" id="UP001241377">
    <property type="component" value="Unassembled WGS sequence"/>
</dbReference>
<name>A0ACC2WM61_9TREE</name>
<sequence length="283" mass="31746">MYRTTFAIERLRKTGIFCISPNRVNVAGQANVFVFDKTGTLTEDGLDVLGVRTIDRHTERFSELHNEVADVPLRGGHKDKTPLLYALATCHSLKIVDGEILGDPLDIKMFEFTGWTLEEGRTNKPTVASNGDVLSKELRVPDRPQTLVQTVVRPAGSERFKLEDALKASGKVCCLALTYPNQRLIISVVNQHAHFLELGVIRIFDFVSALRRMSVVVKRLKSSSMEIYVKGAPEVMQDICDPDTCKSTSRLYQQRLSYADHLKTQSRGITTICYLTIRVTVSE</sequence>
<protein>
    <submittedName>
        <fullName evidence="1">Uncharacterized protein</fullName>
    </submittedName>
</protein>
<evidence type="ECO:0000313" key="2">
    <source>
        <dbReference type="Proteomes" id="UP001241377"/>
    </source>
</evidence>
<keyword evidence="2" id="KW-1185">Reference proteome</keyword>
<gene>
    <name evidence="1" type="ORF">QFC19_000575</name>
</gene>
<organism evidence="1 2">
    <name type="scientific">Naganishia cerealis</name>
    <dbReference type="NCBI Taxonomy" id="610337"/>
    <lineage>
        <taxon>Eukaryota</taxon>
        <taxon>Fungi</taxon>
        <taxon>Dikarya</taxon>
        <taxon>Basidiomycota</taxon>
        <taxon>Agaricomycotina</taxon>
        <taxon>Tremellomycetes</taxon>
        <taxon>Filobasidiales</taxon>
        <taxon>Filobasidiaceae</taxon>
        <taxon>Naganishia</taxon>
    </lineage>
</organism>
<evidence type="ECO:0000313" key="1">
    <source>
        <dbReference type="EMBL" id="KAJ9112558.1"/>
    </source>
</evidence>